<dbReference type="AlphaFoldDB" id="D4MMK4"/>
<protein>
    <submittedName>
        <fullName evidence="2">Uncharacterized protein</fullName>
    </submittedName>
</protein>
<dbReference type="HOGENOM" id="CLU_2682307_0_0_9"/>
<dbReference type="KEGG" id="esr:ES1_21270"/>
<evidence type="ECO:0000313" key="3">
    <source>
        <dbReference type="Proteomes" id="UP000007050"/>
    </source>
</evidence>
<accession>D4MMK4</accession>
<organism evidence="2 3">
    <name type="scientific">[Eubacterium] siraeum V10Sc8a</name>
    <dbReference type="NCBI Taxonomy" id="717961"/>
    <lineage>
        <taxon>Bacteria</taxon>
        <taxon>Bacillati</taxon>
        <taxon>Bacillota</taxon>
        <taxon>Clostridia</taxon>
        <taxon>Eubacteriales</taxon>
        <taxon>Oscillospiraceae</taxon>
        <taxon>Oscillospiraceae incertae sedis</taxon>
    </lineage>
</organism>
<dbReference type="EMBL" id="FP929059">
    <property type="protein sequence ID" value="CBL34987.1"/>
    <property type="molecule type" value="Genomic_DNA"/>
</dbReference>
<dbReference type="BioCyc" id="ESIR717961:G136L-1769-MONOMER"/>
<gene>
    <name evidence="2" type="ORF">ES1_21270</name>
</gene>
<sequence>MQRDNIRMLNENYAEKSGKHKQIAGLPIDNQENGGIMRMGKTKSPVQKPPDFSQYEVKEDFEAVERVKQVLIND</sequence>
<proteinExistence type="predicted"/>
<evidence type="ECO:0000313" key="2">
    <source>
        <dbReference type="EMBL" id="CBL34987.1"/>
    </source>
</evidence>
<feature type="region of interest" description="Disordered" evidence="1">
    <location>
        <begin position="25"/>
        <end position="51"/>
    </location>
</feature>
<evidence type="ECO:0000256" key="1">
    <source>
        <dbReference type="SAM" id="MobiDB-lite"/>
    </source>
</evidence>
<reference evidence="2 3" key="1">
    <citation type="submission" date="2010-03" db="EMBL/GenBank/DDBJ databases">
        <title>The genome sequence of Eubacterium siraeum V10Sc8a.</title>
        <authorList>
            <consortium name="metaHIT consortium -- http://www.metahit.eu/"/>
            <person name="Pajon A."/>
            <person name="Turner K."/>
            <person name="Parkhill J."/>
            <person name="Duncan S."/>
            <person name="Flint H."/>
        </authorList>
    </citation>
    <scope>NUCLEOTIDE SEQUENCE [LARGE SCALE GENOMIC DNA]</scope>
    <source>
        <strain evidence="2 3">V10Sc8a</strain>
    </source>
</reference>
<name>D4MMK4_9FIRM</name>
<reference evidence="2 3" key="2">
    <citation type="submission" date="2010-03" db="EMBL/GenBank/DDBJ databases">
        <authorList>
            <person name="Pajon A."/>
        </authorList>
    </citation>
    <scope>NUCLEOTIDE SEQUENCE [LARGE SCALE GENOMIC DNA]</scope>
    <source>
        <strain evidence="2 3">V10Sc8a</strain>
    </source>
</reference>
<dbReference type="Proteomes" id="UP000007050">
    <property type="component" value="Chromosome"/>
</dbReference>
<dbReference type="PATRIC" id="fig|717961.3.peg.2253"/>